<dbReference type="SUPFAM" id="SSF75304">
    <property type="entry name" value="Amidase signature (AS) enzymes"/>
    <property type="match status" value="1"/>
</dbReference>
<evidence type="ECO:0000313" key="4">
    <source>
        <dbReference type="Proteomes" id="UP001460888"/>
    </source>
</evidence>
<comment type="caution">
    <text evidence="3">The sequence shown here is derived from an EMBL/GenBank/DDBJ whole genome shotgun (WGS) entry which is preliminary data.</text>
</comment>
<gene>
    <name evidence="3" type="ORF">SADO_07262</name>
</gene>
<organism evidence="3 4">
    <name type="scientific">Salinisphaera dokdonensis CL-ES53</name>
    <dbReference type="NCBI Taxonomy" id="1304272"/>
    <lineage>
        <taxon>Bacteria</taxon>
        <taxon>Pseudomonadati</taxon>
        <taxon>Pseudomonadota</taxon>
        <taxon>Gammaproteobacteria</taxon>
        <taxon>Salinisphaerales</taxon>
        <taxon>Salinisphaeraceae</taxon>
        <taxon>Salinisphaera</taxon>
    </lineage>
</organism>
<evidence type="ECO:0000313" key="3">
    <source>
        <dbReference type="EMBL" id="MES1929035.1"/>
    </source>
</evidence>
<dbReference type="Gene3D" id="3.90.1300.10">
    <property type="entry name" value="Amidase signature (AS) domain"/>
    <property type="match status" value="1"/>
</dbReference>
<proteinExistence type="predicted"/>
<dbReference type="Pfam" id="PF01425">
    <property type="entry name" value="Amidase"/>
    <property type="match status" value="1"/>
</dbReference>
<dbReference type="PROSITE" id="PS00571">
    <property type="entry name" value="AMIDASES"/>
    <property type="match status" value="1"/>
</dbReference>
<evidence type="ECO:0000259" key="2">
    <source>
        <dbReference type="Pfam" id="PF01425"/>
    </source>
</evidence>
<accession>A0ABV2AZH2</accession>
<sequence>MNDILSLSATELGRRIKAGDISPVDAVDACLARIEATEPKLNAYVRVLADEARAAAKQAEKEIAAGQWKGPMHGVPVALKDLYDLAHVPTTASSRVRENWTPNADSAAAERLKAAGAIVLGKTHTHEFAYGIVTPTTRNPWDTERTPGGSSGGSGATVASSGAFMAMGSDTGGSIRIPAGLCGTVGLKPTFGRVSRAGITSLSWGLDHAGPLTRTVEDAATCLQVLAGHDPRDPGSGDEPVPDYSAGLHDGIKGLRVGVPTNYFFDQLDPEVEAAVRQAYEQLQALGAELVDVALPMPEQIVAVEFAILLPEASDYHRQMLRDSAHLYNDDVRVMLEAGEFVPATTYIRAQRVRNLLQQEFRKLYDKVDVIVAPTIAATAVTAGTESITWPDGSEEPLISAYTRFALPGNVTGLPALSVPCGFSSEGLPVGFQAIGRPFDEATILRLGAAYESATEWHQRRPDI</sequence>
<name>A0ABV2AZH2_9GAMM</name>
<dbReference type="PANTHER" id="PTHR11895">
    <property type="entry name" value="TRANSAMIDASE"/>
    <property type="match status" value="1"/>
</dbReference>
<feature type="domain" description="Amidase" evidence="2">
    <location>
        <begin position="25"/>
        <end position="445"/>
    </location>
</feature>
<dbReference type="InterPro" id="IPR000120">
    <property type="entry name" value="Amidase"/>
</dbReference>
<dbReference type="InterPro" id="IPR020556">
    <property type="entry name" value="Amidase_CS"/>
</dbReference>
<dbReference type="Proteomes" id="UP001460888">
    <property type="component" value="Unassembled WGS sequence"/>
</dbReference>
<dbReference type="RefSeq" id="WP_353110534.1">
    <property type="nucleotide sequence ID" value="NZ_APND01000002.1"/>
</dbReference>
<protein>
    <submittedName>
        <fullName evidence="3">Glutamyl-tRNA(Gln) amidotransferase subunit A</fullName>
    </submittedName>
</protein>
<dbReference type="PANTHER" id="PTHR11895:SF176">
    <property type="entry name" value="AMIDASE AMID-RELATED"/>
    <property type="match status" value="1"/>
</dbReference>
<dbReference type="InterPro" id="IPR023631">
    <property type="entry name" value="Amidase_dom"/>
</dbReference>
<evidence type="ECO:0000256" key="1">
    <source>
        <dbReference type="SAM" id="MobiDB-lite"/>
    </source>
</evidence>
<dbReference type="InterPro" id="IPR036928">
    <property type="entry name" value="AS_sf"/>
</dbReference>
<keyword evidence="4" id="KW-1185">Reference proteome</keyword>
<feature type="region of interest" description="Disordered" evidence="1">
    <location>
        <begin position="135"/>
        <end position="156"/>
    </location>
</feature>
<dbReference type="EMBL" id="APND01000002">
    <property type="protein sequence ID" value="MES1929035.1"/>
    <property type="molecule type" value="Genomic_DNA"/>
</dbReference>
<reference evidence="3 4" key="1">
    <citation type="submission" date="2013-03" db="EMBL/GenBank/DDBJ databases">
        <title>Salinisphaera dokdonensis CL-ES53 Genome Sequencing.</title>
        <authorList>
            <person name="Li C."/>
            <person name="Lai Q."/>
            <person name="Shao Z."/>
        </authorList>
    </citation>
    <scope>NUCLEOTIDE SEQUENCE [LARGE SCALE GENOMIC DNA]</scope>
    <source>
        <strain evidence="3 4">CL-ES53</strain>
    </source>
</reference>